<organism evidence="2">
    <name type="scientific">Prymnesium polylepis</name>
    <dbReference type="NCBI Taxonomy" id="72548"/>
    <lineage>
        <taxon>Eukaryota</taxon>
        <taxon>Haptista</taxon>
        <taxon>Haptophyta</taxon>
        <taxon>Prymnesiophyceae</taxon>
        <taxon>Prymnesiales</taxon>
        <taxon>Prymnesiaceae</taxon>
        <taxon>Prymnesium</taxon>
    </lineage>
</organism>
<dbReference type="Gene3D" id="1.20.120.330">
    <property type="entry name" value="Nucleotidyltransferases domain 2"/>
    <property type="match status" value="1"/>
</dbReference>
<dbReference type="AlphaFoldDB" id="A0A7S4NMA7"/>
<dbReference type="SUPFAM" id="SSF81593">
    <property type="entry name" value="Nucleotidyltransferase substrate binding subunit/domain"/>
    <property type="match status" value="1"/>
</dbReference>
<gene>
    <name evidence="2" type="ORF">CPOL0286_LOCUS19727</name>
</gene>
<evidence type="ECO:0000313" key="2">
    <source>
        <dbReference type="EMBL" id="CAE2297913.1"/>
    </source>
</evidence>
<reference evidence="2" key="1">
    <citation type="submission" date="2021-01" db="EMBL/GenBank/DDBJ databases">
        <authorList>
            <person name="Corre E."/>
            <person name="Pelletier E."/>
            <person name="Niang G."/>
            <person name="Scheremetjew M."/>
            <person name="Finn R."/>
            <person name="Kale V."/>
            <person name="Holt S."/>
            <person name="Cochrane G."/>
            <person name="Meng A."/>
            <person name="Brown T."/>
            <person name="Cohen L."/>
        </authorList>
    </citation>
    <scope>NUCLEOTIDE SEQUENCE</scope>
    <source>
        <strain evidence="2">UIO037</strain>
    </source>
</reference>
<feature type="compositionally biased region" description="Basic and acidic residues" evidence="1">
    <location>
        <begin position="151"/>
        <end position="160"/>
    </location>
</feature>
<accession>A0A7S4NMA7</accession>
<feature type="compositionally biased region" description="Polar residues" evidence="1">
    <location>
        <begin position="161"/>
        <end position="173"/>
    </location>
</feature>
<protein>
    <submittedName>
        <fullName evidence="2">Uncharacterized protein</fullName>
    </submittedName>
</protein>
<evidence type="ECO:0000256" key="1">
    <source>
        <dbReference type="SAM" id="MobiDB-lite"/>
    </source>
</evidence>
<feature type="region of interest" description="Disordered" evidence="1">
    <location>
        <begin position="115"/>
        <end position="173"/>
    </location>
</feature>
<name>A0A7S4NMA7_9EUKA</name>
<dbReference type="EMBL" id="HBKO01042828">
    <property type="protein sequence ID" value="CAE2297913.1"/>
    <property type="molecule type" value="Transcribed_RNA"/>
</dbReference>
<proteinExistence type="predicted"/>
<sequence>MLRTCGITEHEMKGSAGHDVHTLLETAIGPSAAHPLLHSGSCTQPWPVSQLELEQLSTAYLDARYPRRWGDSTRPTNRYTRDDAQHAQQIARRLKHWALIYSEVPTPRASAAARRQSAESHAEVELDQAPACPHEGCVPSPFQTTPATVEAMKRRLESEVSRQPPSSTKRFHS</sequence>